<gene>
    <name evidence="1" type="ORF">AVEN_186114_1</name>
</gene>
<reference evidence="1 2" key="1">
    <citation type="journal article" date="2019" name="Sci. Rep.">
        <title>Orb-weaving spider Araneus ventricosus genome elucidates the spidroin gene catalogue.</title>
        <authorList>
            <person name="Kono N."/>
            <person name="Nakamura H."/>
            <person name="Ohtoshi R."/>
            <person name="Moran D.A.P."/>
            <person name="Shinohara A."/>
            <person name="Yoshida Y."/>
            <person name="Fujiwara M."/>
            <person name="Mori M."/>
            <person name="Tomita M."/>
            <person name="Arakawa K."/>
        </authorList>
    </citation>
    <scope>NUCLEOTIDE SEQUENCE [LARGE SCALE GENOMIC DNA]</scope>
</reference>
<name>A0A4Y2T8F0_ARAVE</name>
<keyword evidence="2" id="KW-1185">Reference proteome</keyword>
<proteinExistence type="predicted"/>
<evidence type="ECO:0000313" key="1">
    <source>
        <dbReference type="EMBL" id="GBN95679.1"/>
    </source>
</evidence>
<organism evidence="1 2">
    <name type="scientific">Araneus ventricosus</name>
    <name type="common">Orbweaver spider</name>
    <name type="synonym">Epeira ventricosa</name>
    <dbReference type="NCBI Taxonomy" id="182803"/>
    <lineage>
        <taxon>Eukaryota</taxon>
        <taxon>Metazoa</taxon>
        <taxon>Ecdysozoa</taxon>
        <taxon>Arthropoda</taxon>
        <taxon>Chelicerata</taxon>
        <taxon>Arachnida</taxon>
        <taxon>Araneae</taxon>
        <taxon>Araneomorphae</taxon>
        <taxon>Entelegynae</taxon>
        <taxon>Araneoidea</taxon>
        <taxon>Araneidae</taxon>
        <taxon>Araneus</taxon>
    </lineage>
</organism>
<protein>
    <submittedName>
        <fullName evidence="1">Uncharacterized protein</fullName>
    </submittedName>
</protein>
<dbReference type="Proteomes" id="UP000499080">
    <property type="component" value="Unassembled WGS sequence"/>
</dbReference>
<dbReference type="AlphaFoldDB" id="A0A4Y2T8F0"/>
<evidence type="ECO:0000313" key="2">
    <source>
        <dbReference type="Proteomes" id="UP000499080"/>
    </source>
</evidence>
<accession>A0A4Y2T8F0</accession>
<comment type="caution">
    <text evidence="1">The sequence shown here is derived from an EMBL/GenBank/DDBJ whole genome shotgun (WGS) entry which is preliminary data.</text>
</comment>
<dbReference type="EMBL" id="BGPR01026165">
    <property type="protein sequence ID" value="GBN95679.1"/>
    <property type="molecule type" value="Genomic_DNA"/>
</dbReference>
<sequence length="110" mass="11517">MGFHRATPHTPCPVQMALRWLTPPTLSSADGAGLPPTLSQCRWCMTAPHSLSSADGAAMAYPPTSCPVQHGAAMASSHSLSSADSSWFTPNSFQCVGMAYQTSEVDSDSS</sequence>